<accession>A0AAW6ZHK7</accession>
<sequence>MKKQDITLCRQDYHDASQHLAGSSDTIRHVARREELPETQKNSFTQMIAIKAWELSPKCERLEITIRVIWPVV</sequence>
<name>A0AAW6ZHK7_9ACTO</name>
<gene>
    <name evidence="1" type="ORF">QP858_09370</name>
</gene>
<proteinExistence type="predicted"/>
<reference evidence="1" key="1">
    <citation type="submission" date="2023-05" db="EMBL/GenBank/DDBJ databases">
        <title>Genomic Catalog of Human Bladder Bacteria.</title>
        <authorList>
            <person name="Du J."/>
        </authorList>
    </citation>
    <scope>NUCLEOTIDE SEQUENCE</scope>
    <source>
        <strain evidence="1">UMB1304A</strain>
    </source>
</reference>
<comment type="caution">
    <text evidence="1">The sequence shown here is derived from an EMBL/GenBank/DDBJ whole genome shotgun (WGS) entry which is preliminary data.</text>
</comment>
<protein>
    <submittedName>
        <fullName evidence="1">Uncharacterized protein</fullName>
    </submittedName>
</protein>
<dbReference type="EMBL" id="JASPDQ010000030">
    <property type="protein sequence ID" value="MDK8602665.1"/>
    <property type="molecule type" value="Genomic_DNA"/>
</dbReference>
<evidence type="ECO:0000313" key="2">
    <source>
        <dbReference type="Proteomes" id="UP001225576"/>
    </source>
</evidence>
<dbReference type="RefSeq" id="WP_143602190.1">
    <property type="nucleotide sequence ID" value="NZ_CP127099.1"/>
</dbReference>
<organism evidence="1 2">
    <name type="scientific">Trueperella bernardiae</name>
    <dbReference type="NCBI Taxonomy" id="59561"/>
    <lineage>
        <taxon>Bacteria</taxon>
        <taxon>Bacillati</taxon>
        <taxon>Actinomycetota</taxon>
        <taxon>Actinomycetes</taxon>
        <taxon>Actinomycetales</taxon>
        <taxon>Actinomycetaceae</taxon>
        <taxon>Trueperella</taxon>
    </lineage>
</organism>
<evidence type="ECO:0000313" key="1">
    <source>
        <dbReference type="EMBL" id="MDK8602665.1"/>
    </source>
</evidence>
<dbReference type="Proteomes" id="UP001225576">
    <property type="component" value="Unassembled WGS sequence"/>
</dbReference>
<dbReference type="AlphaFoldDB" id="A0AAW6ZHK7"/>